<feature type="transmembrane region" description="Helical" evidence="1">
    <location>
        <begin position="146"/>
        <end position="165"/>
    </location>
</feature>
<feature type="transmembrane region" description="Helical" evidence="1">
    <location>
        <begin position="212"/>
        <end position="230"/>
    </location>
</feature>
<feature type="transmembrane region" description="Helical" evidence="1">
    <location>
        <begin position="186"/>
        <end position="206"/>
    </location>
</feature>
<feature type="transmembrane region" description="Helical" evidence="1">
    <location>
        <begin position="105"/>
        <end position="126"/>
    </location>
</feature>
<evidence type="ECO:0008006" key="4">
    <source>
        <dbReference type="Google" id="ProtNLM"/>
    </source>
</evidence>
<dbReference type="OrthoDB" id="8482048at2"/>
<keyword evidence="1" id="KW-0812">Transmembrane</keyword>
<dbReference type="EMBL" id="SRJD01000007">
    <property type="protein sequence ID" value="TGA98449.1"/>
    <property type="molecule type" value="Genomic_DNA"/>
</dbReference>
<gene>
    <name evidence="2" type="ORF">E4665_07940</name>
</gene>
<comment type="caution">
    <text evidence="2">The sequence shown here is derived from an EMBL/GenBank/DDBJ whole genome shotgun (WGS) entry which is preliminary data.</text>
</comment>
<protein>
    <recommendedName>
        <fullName evidence="4">CPBP family intramembrane metalloprotease</fullName>
    </recommendedName>
</protein>
<keyword evidence="3" id="KW-1185">Reference proteome</keyword>
<evidence type="ECO:0000256" key="1">
    <source>
        <dbReference type="SAM" id="Phobius"/>
    </source>
</evidence>
<accession>A0A4Z0GPX2</accession>
<organism evidence="2 3">
    <name type="scientific">Sporolactobacillus shoreae</name>
    <dbReference type="NCBI Taxonomy" id="1465501"/>
    <lineage>
        <taxon>Bacteria</taxon>
        <taxon>Bacillati</taxon>
        <taxon>Bacillota</taxon>
        <taxon>Bacilli</taxon>
        <taxon>Bacillales</taxon>
        <taxon>Sporolactobacillaceae</taxon>
        <taxon>Sporolactobacillus</taxon>
    </lineage>
</organism>
<reference evidence="2 3" key="1">
    <citation type="journal article" date="2015" name="Int. J. Syst. Evol. Microbiol.">
        <title>Sporolactobacillus shoreae sp. nov. and Sporolactobacillus spathodeae sp. nov., two spore-forming lactic acid bacteria isolated from tree barks in Thailand.</title>
        <authorList>
            <person name="Thamacharoensuk T."/>
            <person name="Kitahara M."/>
            <person name="Ohkuma M."/>
            <person name="Thongchul N."/>
            <person name="Tanasupawat S."/>
        </authorList>
    </citation>
    <scope>NUCLEOTIDE SEQUENCE [LARGE SCALE GENOMIC DNA]</scope>
    <source>
        <strain evidence="2 3">BK92</strain>
    </source>
</reference>
<name>A0A4Z0GPX2_9BACL</name>
<keyword evidence="1" id="KW-1133">Transmembrane helix</keyword>
<dbReference type="AlphaFoldDB" id="A0A4Z0GPX2"/>
<feature type="transmembrane region" description="Helical" evidence="1">
    <location>
        <begin position="26"/>
        <end position="51"/>
    </location>
</feature>
<feature type="transmembrane region" description="Helical" evidence="1">
    <location>
        <begin position="237"/>
        <end position="261"/>
    </location>
</feature>
<dbReference type="RefSeq" id="WP_135348259.1">
    <property type="nucleotide sequence ID" value="NZ_SRJD01000007.1"/>
</dbReference>
<dbReference type="Proteomes" id="UP000298347">
    <property type="component" value="Unassembled WGS sequence"/>
</dbReference>
<feature type="transmembrane region" description="Helical" evidence="1">
    <location>
        <begin position="63"/>
        <end position="84"/>
    </location>
</feature>
<evidence type="ECO:0000313" key="2">
    <source>
        <dbReference type="EMBL" id="TGA98449.1"/>
    </source>
</evidence>
<sequence length="262" mass="30792">MASIFELEVNKNAESAYKEKKYSLPLIISMSFTRIFLFLLFQFIFFIVFKMSNVQSPWQQSTYWWPFVVTIANVICVILLNMLLKRENKRYWNFFVFDKKTVLKDSFMSLGLLLLCIPVANIPFILLGNALFGDYMGAVNLFIRPLPIWAAWTAFMIFPLTMLFGELTTYFGYVMPRLEIITRNKWFSLFLPAIMLSFQHAALPLIFDPRFIVWRLFMFLPFAIVIGFVVRWKPKLLPYFLIGHFLLDLTTAFQILSVSIAK</sequence>
<proteinExistence type="predicted"/>
<evidence type="ECO:0000313" key="3">
    <source>
        <dbReference type="Proteomes" id="UP000298347"/>
    </source>
</evidence>
<keyword evidence="1" id="KW-0472">Membrane</keyword>